<gene>
    <name evidence="3" type="ORF">HII31_02470</name>
</gene>
<dbReference type="InterPro" id="IPR016181">
    <property type="entry name" value="Acyl_CoA_acyltransferase"/>
</dbReference>
<dbReference type="AlphaFoldDB" id="A0A8H6RRV5"/>
<proteinExistence type="inferred from homology"/>
<dbReference type="Proteomes" id="UP000660729">
    <property type="component" value="Unassembled WGS sequence"/>
</dbReference>
<name>A0A8H6RRV5_9PEZI</name>
<dbReference type="OrthoDB" id="4250781at2759"/>
<evidence type="ECO:0000259" key="2">
    <source>
        <dbReference type="SMART" id="SM01006"/>
    </source>
</evidence>
<organism evidence="3 4">
    <name type="scientific">Pseudocercospora fuligena</name>
    <dbReference type="NCBI Taxonomy" id="685502"/>
    <lineage>
        <taxon>Eukaryota</taxon>
        <taxon>Fungi</taxon>
        <taxon>Dikarya</taxon>
        <taxon>Ascomycota</taxon>
        <taxon>Pezizomycotina</taxon>
        <taxon>Dothideomycetes</taxon>
        <taxon>Dothideomycetidae</taxon>
        <taxon>Mycosphaerellales</taxon>
        <taxon>Mycosphaerellaceae</taxon>
        <taxon>Pseudocercospora</taxon>
    </lineage>
</organism>
<feature type="domain" description="Acyltransferase MbtK/IucB-like conserved" evidence="2">
    <location>
        <begin position="250"/>
        <end position="299"/>
    </location>
</feature>
<dbReference type="Gene3D" id="3.40.630.30">
    <property type="match status" value="1"/>
</dbReference>
<comment type="similarity">
    <text evidence="1">Belongs to the lysine N-acyltransferase MbtK family.</text>
</comment>
<dbReference type="EMBL" id="JABCIY010000031">
    <property type="protein sequence ID" value="KAF7196069.1"/>
    <property type="molecule type" value="Genomic_DNA"/>
</dbReference>
<reference evidence="3" key="1">
    <citation type="submission" date="2020-04" db="EMBL/GenBank/DDBJ databases">
        <title>Draft genome resource of the tomato pathogen Pseudocercospora fuligena.</title>
        <authorList>
            <person name="Zaccaron A."/>
        </authorList>
    </citation>
    <scope>NUCLEOTIDE SEQUENCE</scope>
    <source>
        <strain evidence="3">PF001</strain>
    </source>
</reference>
<evidence type="ECO:0000313" key="4">
    <source>
        <dbReference type="Proteomes" id="UP000660729"/>
    </source>
</evidence>
<evidence type="ECO:0000313" key="3">
    <source>
        <dbReference type="EMBL" id="KAF7196069.1"/>
    </source>
</evidence>
<dbReference type="SUPFAM" id="SSF55729">
    <property type="entry name" value="Acyl-CoA N-acyltransferases (Nat)"/>
    <property type="match status" value="1"/>
</dbReference>
<keyword evidence="3" id="KW-0808">Transferase</keyword>
<accession>A0A8H6RRV5</accession>
<sequence length="428" mass="48050">MAILSTPNGTKAPGLNFQLPDGETSVSIRAADDTDQDDGLQSYYVYAQGEHISSWVADQSATTRISPAMVLDERAEVDCIRQLKLVPTAVNGTNGISGEVHEHSAAVMIERTWISIYALWLKLQDQDVFAIAVPAEARHTQYLVATGLGVPSPFEQASAQADGSSLVLLLSREPFWQGAGAPDRFAWLRARPEASFPGINGHLGAFASQMSFTRKGNVCTTHPLRPPKPAPGTVLYSRFIVEMGQHLKLVHIDAQNPLHFDNYCKWQNSDRVNHGWRERGPDEKHRAYLESQRLDPHTMSLIFLWDDEPAGDSEVGWAKEDNTACFVNSNCNIHIGEFDQNSHMLVGEERFRGGKRYQAVATSIKHLCFLRDPRTQQVIAEPRHDLPSVPIQARFLPQERKKRFQLPHKTAVLFALQRDRFFSEGHFY</sequence>
<dbReference type="SMART" id="SM01006">
    <property type="entry name" value="AlcB"/>
    <property type="match status" value="1"/>
</dbReference>
<comment type="caution">
    <text evidence="3">The sequence shown here is derived from an EMBL/GenBank/DDBJ whole genome shotgun (WGS) entry which is preliminary data.</text>
</comment>
<dbReference type="PANTHER" id="PTHR31438">
    <property type="entry name" value="LYSINE N-ACYLTRANSFERASE C17G9.06C-RELATED"/>
    <property type="match status" value="1"/>
</dbReference>
<dbReference type="InterPro" id="IPR019432">
    <property type="entry name" value="Acyltransferase_MbtK/IucB-like"/>
</dbReference>
<evidence type="ECO:0000256" key="1">
    <source>
        <dbReference type="ARBA" id="ARBA00009893"/>
    </source>
</evidence>
<dbReference type="GO" id="GO:0016410">
    <property type="term" value="F:N-acyltransferase activity"/>
    <property type="evidence" value="ECO:0007669"/>
    <property type="project" value="TreeGrafter"/>
</dbReference>
<dbReference type="Pfam" id="PF13523">
    <property type="entry name" value="Acetyltransf_8"/>
    <property type="match status" value="1"/>
</dbReference>
<keyword evidence="4" id="KW-1185">Reference proteome</keyword>
<keyword evidence="3" id="KW-0012">Acyltransferase</keyword>
<protein>
    <submittedName>
        <fullName evidence="3">Acyltransferase fer5</fullName>
    </submittedName>
</protein>
<dbReference type="PANTHER" id="PTHR31438:SF1">
    <property type="entry name" value="LYSINE N-ACYLTRANSFERASE C17G9.06C-RELATED"/>
    <property type="match status" value="1"/>
</dbReference>
<dbReference type="GO" id="GO:0019290">
    <property type="term" value="P:siderophore biosynthetic process"/>
    <property type="evidence" value="ECO:0007669"/>
    <property type="project" value="InterPro"/>
</dbReference>